<dbReference type="PROSITE" id="PS00108">
    <property type="entry name" value="PROTEIN_KINASE_ST"/>
    <property type="match status" value="1"/>
</dbReference>
<dbReference type="Pfam" id="PF00069">
    <property type="entry name" value="Pkinase"/>
    <property type="match status" value="1"/>
</dbReference>
<dbReference type="AlphaFoldDB" id="A0A225DK99"/>
<dbReference type="InterPro" id="IPR017441">
    <property type="entry name" value="Protein_kinase_ATP_BS"/>
</dbReference>
<feature type="transmembrane region" description="Helical" evidence="9">
    <location>
        <begin position="247"/>
        <end position="267"/>
    </location>
</feature>
<keyword evidence="5 11" id="KW-0418">Kinase</keyword>
<feature type="binding site" evidence="7">
    <location>
        <position position="318"/>
    </location>
    <ligand>
        <name>ATP</name>
        <dbReference type="ChEBI" id="CHEBI:30616"/>
    </ligand>
</feature>
<keyword evidence="9" id="KW-1133">Transmembrane helix</keyword>
<dbReference type="GO" id="GO:0004674">
    <property type="term" value="F:protein serine/threonine kinase activity"/>
    <property type="evidence" value="ECO:0007669"/>
    <property type="project" value="UniProtKB-KW"/>
</dbReference>
<feature type="transmembrane region" description="Helical" evidence="9">
    <location>
        <begin position="185"/>
        <end position="208"/>
    </location>
</feature>
<comment type="caution">
    <text evidence="11">The sequence shown here is derived from an EMBL/GenBank/DDBJ whole genome shotgun (WGS) entry which is preliminary data.</text>
</comment>
<dbReference type="InterPro" id="IPR011009">
    <property type="entry name" value="Kinase-like_dom_sf"/>
</dbReference>
<dbReference type="EMBL" id="NIDE01000005">
    <property type="protein sequence ID" value="OWK41871.1"/>
    <property type="molecule type" value="Genomic_DNA"/>
</dbReference>
<feature type="region of interest" description="Disordered" evidence="8">
    <location>
        <begin position="571"/>
        <end position="595"/>
    </location>
</feature>
<dbReference type="Gene3D" id="3.30.200.20">
    <property type="entry name" value="Phosphorylase Kinase, domain 1"/>
    <property type="match status" value="1"/>
</dbReference>
<keyword evidence="9" id="KW-0472">Membrane</keyword>
<dbReference type="Proteomes" id="UP000214646">
    <property type="component" value="Unassembled WGS sequence"/>
</dbReference>
<gene>
    <name evidence="11" type="ORF">FRUB_03949</name>
</gene>
<keyword evidence="6 7" id="KW-0067">ATP-binding</keyword>
<evidence type="ECO:0000256" key="1">
    <source>
        <dbReference type="ARBA" id="ARBA00012513"/>
    </source>
</evidence>
<evidence type="ECO:0000313" key="12">
    <source>
        <dbReference type="Proteomes" id="UP000214646"/>
    </source>
</evidence>
<evidence type="ECO:0000256" key="9">
    <source>
        <dbReference type="SAM" id="Phobius"/>
    </source>
</evidence>
<evidence type="ECO:0000256" key="8">
    <source>
        <dbReference type="SAM" id="MobiDB-lite"/>
    </source>
</evidence>
<evidence type="ECO:0000256" key="7">
    <source>
        <dbReference type="PROSITE-ProRule" id="PRU10141"/>
    </source>
</evidence>
<evidence type="ECO:0000256" key="2">
    <source>
        <dbReference type="ARBA" id="ARBA00022527"/>
    </source>
</evidence>
<dbReference type="PROSITE" id="PS00107">
    <property type="entry name" value="PROTEIN_KINASE_ATP"/>
    <property type="match status" value="1"/>
</dbReference>
<keyword evidence="12" id="KW-1185">Reference proteome</keyword>
<evidence type="ECO:0000256" key="5">
    <source>
        <dbReference type="ARBA" id="ARBA00022777"/>
    </source>
</evidence>
<name>A0A225DK99_9BACT</name>
<protein>
    <recommendedName>
        <fullName evidence="1">non-specific serine/threonine protein kinase</fullName>
        <ecNumber evidence="1">2.7.11.1</ecNumber>
    </recommendedName>
</protein>
<evidence type="ECO:0000259" key="10">
    <source>
        <dbReference type="PROSITE" id="PS50011"/>
    </source>
</evidence>
<keyword evidence="2 11" id="KW-0723">Serine/threonine-protein kinase</keyword>
<evidence type="ECO:0000256" key="4">
    <source>
        <dbReference type="ARBA" id="ARBA00022741"/>
    </source>
</evidence>
<dbReference type="PANTHER" id="PTHR43289:SF6">
    <property type="entry name" value="SERINE_THREONINE-PROTEIN KINASE NEKL-3"/>
    <property type="match status" value="1"/>
</dbReference>
<evidence type="ECO:0000256" key="3">
    <source>
        <dbReference type="ARBA" id="ARBA00022679"/>
    </source>
</evidence>
<keyword evidence="4 7" id="KW-0547">Nucleotide-binding</keyword>
<dbReference type="SMART" id="SM00220">
    <property type="entry name" value="S_TKc"/>
    <property type="match status" value="1"/>
</dbReference>
<dbReference type="Gene3D" id="1.10.510.10">
    <property type="entry name" value="Transferase(Phosphotransferase) domain 1"/>
    <property type="match status" value="1"/>
</dbReference>
<dbReference type="PROSITE" id="PS50011">
    <property type="entry name" value="PROTEIN_KINASE_DOM"/>
    <property type="match status" value="1"/>
</dbReference>
<feature type="transmembrane region" description="Helical" evidence="9">
    <location>
        <begin position="215"/>
        <end position="235"/>
    </location>
</feature>
<keyword evidence="3" id="KW-0808">Transferase</keyword>
<proteinExistence type="predicted"/>
<keyword evidence="9" id="KW-0812">Transmembrane</keyword>
<dbReference type="FunFam" id="1.10.510.10:FF:000021">
    <property type="entry name" value="Serine/threonine protein kinase"/>
    <property type="match status" value="1"/>
</dbReference>
<evidence type="ECO:0000313" key="11">
    <source>
        <dbReference type="EMBL" id="OWK41871.1"/>
    </source>
</evidence>
<dbReference type="CDD" id="cd14014">
    <property type="entry name" value="STKc_PknB_like"/>
    <property type="match status" value="1"/>
</dbReference>
<feature type="transmembrane region" description="Helical" evidence="9">
    <location>
        <begin position="116"/>
        <end position="135"/>
    </location>
</feature>
<dbReference type="PANTHER" id="PTHR43289">
    <property type="entry name" value="MITOGEN-ACTIVATED PROTEIN KINASE KINASE KINASE 20-RELATED"/>
    <property type="match status" value="1"/>
</dbReference>
<organism evidence="11 12">
    <name type="scientific">Fimbriiglobus ruber</name>
    <dbReference type="NCBI Taxonomy" id="1908690"/>
    <lineage>
        <taxon>Bacteria</taxon>
        <taxon>Pseudomonadati</taxon>
        <taxon>Planctomycetota</taxon>
        <taxon>Planctomycetia</taxon>
        <taxon>Gemmatales</taxon>
        <taxon>Gemmataceae</taxon>
        <taxon>Fimbriiglobus</taxon>
    </lineage>
</organism>
<accession>A0A225DK99</accession>
<reference evidence="12" key="1">
    <citation type="submission" date="2017-06" db="EMBL/GenBank/DDBJ databases">
        <title>Genome analysis of Fimbriiglobus ruber SP5, the first member of the order Planctomycetales with confirmed chitinolytic capability.</title>
        <authorList>
            <person name="Ravin N.V."/>
            <person name="Rakitin A.L."/>
            <person name="Ivanova A.A."/>
            <person name="Beletsky A.V."/>
            <person name="Kulichevskaya I.S."/>
            <person name="Mardanov A.V."/>
            <person name="Dedysh S.N."/>
        </authorList>
    </citation>
    <scope>NUCLEOTIDE SEQUENCE [LARGE SCALE GENOMIC DNA]</scope>
    <source>
        <strain evidence="12">SP5</strain>
    </source>
</reference>
<dbReference type="InterPro" id="IPR008271">
    <property type="entry name" value="Ser/Thr_kinase_AS"/>
</dbReference>
<evidence type="ECO:0000256" key="6">
    <source>
        <dbReference type="ARBA" id="ARBA00022840"/>
    </source>
</evidence>
<sequence length="595" mass="63991">MADNFGPADKARGPLPADGENGADLADTGFELSADVAFPKTAAVTTRYVAPHPGEPVAAATTSRWGGGLDPETRALFHLRLRLCCLVAAAPFFFFLVCAATNFIEAFGRGTVGWTGLVLCGVTLAGLGGTAGFLFRVKYVDEVTLRVLELAVFGGMALFFAYWQFMVLTATPAEGFEGTHHEQSVVLAAALIVHFNWFALLVFHGVLVPNTPARGAGVAAAMCAAALAISIVAALTHPPTGRNAGPLFAVSTTMLAAGAGLSVFGTAKTAALRREVQSAREAVREMGQYRLRRKLGAGGMGEVYLAEHRLIKRPCALKRIHRKYLNNPEQVRRFEREVQATAQLRHPNTVEIYDYGRADDGTFYYVMEYLPGMSLEDMVARHGPQPPARAVHILRQVCGALRAAHRQGLVHRDVKPSNILVFPHGNPHDQAKVVDFGLVHTLADEVDPDAKITREGLIVGTPEYMSPEQASGGALDGRSDLFGLGSVAYFLLTGREGFHRDNPVKTLMAVVNEEPAPIAKYNPHVPDDLTAVIKRCLAKTPDDRYESAADLEEALAACGCSGQWSGTQAADWWDTHPDAQPGTGTDLESLALQDD</sequence>
<dbReference type="SUPFAM" id="SSF56112">
    <property type="entry name" value="Protein kinase-like (PK-like)"/>
    <property type="match status" value="1"/>
</dbReference>
<feature type="transmembrane region" description="Helical" evidence="9">
    <location>
        <begin position="83"/>
        <end position="104"/>
    </location>
</feature>
<feature type="domain" description="Protein kinase" evidence="10">
    <location>
        <begin position="289"/>
        <end position="556"/>
    </location>
</feature>
<feature type="transmembrane region" description="Helical" evidence="9">
    <location>
        <begin position="147"/>
        <end position="165"/>
    </location>
</feature>
<dbReference type="InterPro" id="IPR000719">
    <property type="entry name" value="Prot_kinase_dom"/>
</dbReference>
<dbReference type="GO" id="GO:0005524">
    <property type="term" value="F:ATP binding"/>
    <property type="evidence" value="ECO:0007669"/>
    <property type="project" value="UniProtKB-UniRule"/>
</dbReference>
<dbReference type="EC" id="2.7.11.1" evidence="1"/>